<dbReference type="Gene3D" id="3.90.1300.10">
    <property type="entry name" value="Amidase signature (AS) domain"/>
    <property type="match status" value="1"/>
</dbReference>
<keyword evidence="10" id="KW-0378">Hydrolase</keyword>
<evidence type="ECO:0000256" key="6">
    <source>
        <dbReference type="ARBA" id="ARBA00025295"/>
    </source>
</evidence>
<dbReference type="HOGENOM" id="CLU_009600_0_3_9"/>
<dbReference type="EMBL" id="CP001785">
    <property type="protein sequence ID" value="ACX52222.1"/>
    <property type="molecule type" value="Genomic_DNA"/>
</dbReference>
<accession>C9RD95</accession>
<dbReference type="InterPro" id="IPR020556">
    <property type="entry name" value="Amidase_CS"/>
</dbReference>
<evidence type="ECO:0000256" key="4">
    <source>
        <dbReference type="ARBA" id="ARBA00022840"/>
    </source>
</evidence>
<feature type="active site" description="Acyl-ester intermediate" evidence="8">
    <location>
        <position position="179"/>
    </location>
</feature>
<dbReference type="GO" id="GO:0030956">
    <property type="term" value="C:glutamyl-tRNA(Gln) amidotransferase complex"/>
    <property type="evidence" value="ECO:0007669"/>
    <property type="project" value="InterPro"/>
</dbReference>
<evidence type="ECO:0000256" key="2">
    <source>
        <dbReference type="ARBA" id="ARBA00022598"/>
    </source>
</evidence>
<dbReference type="GO" id="GO:0006412">
    <property type="term" value="P:translation"/>
    <property type="evidence" value="ECO:0007669"/>
    <property type="project" value="UniProtKB-UniRule"/>
</dbReference>
<comment type="function">
    <text evidence="6 8">Allows the formation of correctly charged Gln-tRNA(Gln) through the transamidation of misacylated Glu-tRNA(Gln) in organisms which lack glutaminyl-tRNA synthetase. The reaction takes place in the presence of glutamine and ATP through an activated gamma-phospho-Glu-tRNA(Gln).</text>
</comment>
<dbReference type="OrthoDB" id="9811471at2"/>
<dbReference type="PROSITE" id="PS00571">
    <property type="entry name" value="AMIDASES"/>
    <property type="match status" value="1"/>
</dbReference>
<dbReference type="GO" id="GO:0016787">
    <property type="term" value="F:hydrolase activity"/>
    <property type="evidence" value="ECO:0007669"/>
    <property type="project" value="UniProtKB-KW"/>
</dbReference>
<dbReference type="GO" id="GO:0050567">
    <property type="term" value="F:glutaminyl-tRNA synthase (glutamine-hydrolyzing) activity"/>
    <property type="evidence" value="ECO:0007669"/>
    <property type="project" value="UniProtKB-UniRule"/>
</dbReference>
<name>C9RD95_AMMDK</name>
<sequence length="489" mass="52668">MGDICFLPAHILRERFCRKEISAKEIVTAFLERIKQVEPKVKAFLTLCEEEALNQAEQLDRALAYGEEMGPLAGVPVALKDNLCLSGFPTTCASKILANFYPPYDATVVRRLKEAGAIIVGKTNLDEFAMGSSTENSAFHPTANPWDLSRVPGGSSGGSAAAVAAGEVPVALGSDTGGSIRQPAAFCGVVGLKPTYGRVSRYGLVAFASSLDQIGPITRCVEDCALVLQVIAGHDPRDATSIPGEVPDYRSSLISDLKGMKVGIPREYLGEGIAPEVRAVVEEVAAKLADLGAQVDYTSLPHTKYALPAYYLVAPAEASSNLARYDGVRYGLRVPAKEAKDSMALTRKEGFGPEVKRRIMLGTYALSAGYYEAYYLKALKVRTLIKRDFDEAFAHFDCLLTPTTPTPAFRMGEKLADPLTMYFSDICTLAVNLAGLPAISVPAGKVGHLPVGVQFIAPPLKEDKLFRVAYALEQVVGFPSWRPPLEVKE</sequence>
<dbReference type="PANTHER" id="PTHR11895">
    <property type="entry name" value="TRANSAMIDASE"/>
    <property type="match status" value="1"/>
</dbReference>
<dbReference type="KEGG" id="adg:Adeg_1096"/>
<comment type="catalytic activity">
    <reaction evidence="7 8">
        <text>L-glutamyl-tRNA(Gln) + L-glutamine + ATP + H2O = L-glutaminyl-tRNA(Gln) + L-glutamate + ADP + phosphate + H(+)</text>
        <dbReference type="Rhea" id="RHEA:17521"/>
        <dbReference type="Rhea" id="RHEA-COMP:9681"/>
        <dbReference type="Rhea" id="RHEA-COMP:9684"/>
        <dbReference type="ChEBI" id="CHEBI:15377"/>
        <dbReference type="ChEBI" id="CHEBI:15378"/>
        <dbReference type="ChEBI" id="CHEBI:29985"/>
        <dbReference type="ChEBI" id="CHEBI:30616"/>
        <dbReference type="ChEBI" id="CHEBI:43474"/>
        <dbReference type="ChEBI" id="CHEBI:58359"/>
        <dbReference type="ChEBI" id="CHEBI:78520"/>
        <dbReference type="ChEBI" id="CHEBI:78521"/>
        <dbReference type="ChEBI" id="CHEBI:456216"/>
        <dbReference type="EC" id="6.3.5.7"/>
    </reaction>
</comment>
<evidence type="ECO:0000313" key="10">
    <source>
        <dbReference type="EMBL" id="ACX52222.1"/>
    </source>
</evidence>
<gene>
    <name evidence="8" type="primary">gatA</name>
    <name evidence="10" type="ordered locus">Adeg_1096</name>
</gene>
<evidence type="ECO:0000256" key="5">
    <source>
        <dbReference type="ARBA" id="ARBA00022917"/>
    </source>
</evidence>
<feature type="active site" description="Charge relay system" evidence="8">
    <location>
        <position position="80"/>
    </location>
</feature>
<dbReference type="InterPro" id="IPR036928">
    <property type="entry name" value="AS_sf"/>
</dbReference>
<dbReference type="AlphaFoldDB" id="C9RD95"/>
<dbReference type="PANTHER" id="PTHR11895:SF151">
    <property type="entry name" value="GLUTAMYL-TRNA(GLN) AMIDOTRANSFERASE SUBUNIT A"/>
    <property type="match status" value="1"/>
</dbReference>
<dbReference type="EC" id="6.3.5.7" evidence="8"/>
<evidence type="ECO:0000256" key="7">
    <source>
        <dbReference type="ARBA" id="ARBA00047407"/>
    </source>
</evidence>
<dbReference type="SUPFAM" id="SSF75304">
    <property type="entry name" value="Amidase signature (AS) enzymes"/>
    <property type="match status" value="1"/>
</dbReference>
<keyword evidence="11" id="KW-1185">Reference proteome</keyword>
<dbReference type="InterPro" id="IPR004412">
    <property type="entry name" value="GatA"/>
</dbReference>
<dbReference type="STRING" id="429009.Adeg_1096"/>
<keyword evidence="2 8" id="KW-0436">Ligase</keyword>
<feature type="domain" description="Amidase" evidence="9">
    <location>
        <begin position="25"/>
        <end position="465"/>
    </location>
</feature>
<keyword evidence="3 8" id="KW-0547">Nucleotide-binding</keyword>
<comment type="subunit">
    <text evidence="8">Heterotrimer of A, B and C subunits.</text>
</comment>
<dbReference type="Pfam" id="PF01425">
    <property type="entry name" value="Amidase"/>
    <property type="match status" value="1"/>
</dbReference>
<dbReference type="Proteomes" id="UP000002620">
    <property type="component" value="Chromosome"/>
</dbReference>
<evidence type="ECO:0000256" key="1">
    <source>
        <dbReference type="ARBA" id="ARBA00008069"/>
    </source>
</evidence>
<evidence type="ECO:0000256" key="8">
    <source>
        <dbReference type="HAMAP-Rule" id="MF_00120"/>
    </source>
</evidence>
<feature type="active site" description="Charge relay system" evidence="8">
    <location>
        <position position="155"/>
    </location>
</feature>
<dbReference type="GO" id="GO:0005524">
    <property type="term" value="F:ATP binding"/>
    <property type="evidence" value="ECO:0007669"/>
    <property type="project" value="UniProtKB-KW"/>
</dbReference>
<comment type="similarity">
    <text evidence="1 8">Belongs to the amidase family. GatA subfamily.</text>
</comment>
<protein>
    <recommendedName>
        <fullName evidence="8">Glutamyl-tRNA(Gln) amidotransferase subunit A</fullName>
        <shortName evidence="8">Glu-ADT subunit A</shortName>
        <ecNumber evidence="8">6.3.5.7</ecNumber>
    </recommendedName>
</protein>
<evidence type="ECO:0000259" key="9">
    <source>
        <dbReference type="Pfam" id="PF01425"/>
    </source>
</evidence>
<dbReference type="eggNOG" id="COG0154">
    <property type="taxonomic scope" value="Bacteria"/>
</dbReference>
<evidence type="ECO:0000256" key="3">
    <source>
        <dbReference type="ARBA" id="ARBA00022741"/>
    </source>
</evidence>
<proteinExistence type="inferred from homology"/>
<dbReference type="HAMAP" id="MF_00120">
    <property type="entry name" value="GatA"/>
    <property type="match status" value="1"/>
</dbReference>
<dbReference type="InterPro" id="IPR023631">
    <property type="entry name" value="Amidase_dom"/>
</dbReference>
<keyword evidence="4 8" id="KW-0067">ATP-binding</keyword>
<dbReference type="NCBIfam" id="TIGR00132">
    <property type="entry name" value="gatA"/>
    <property type="match status" value="1"/>
</dbReference>
<dbReference type="RefSeq" id="WP_015739099.1">
    <property type="nucleotide sequence ID" value="NC_013385.1"/>
</dbReference>
<dbReference type="PIRSF" id="PIRSF001221">
    <property type="entry name" value="Amidase_fungi"/>
    <property type="match status" value="1"/>
</dbReference>
<reference evidence="10 11" key="1">
    <citation type="submission" date="2009-10" db="EMBL/GenBank/DDBJ databases">
        <title>Complete sequence of chromosome of Ammonifex degensii KC4.</title>
        <authorList>
            <consortium name="US DOE Joint Genome Institute"/>
            <person name="Kerfeld C."/>
            <person name="Goodner B."/>
            <person name="Huber H."/>
            <person name="Stetter K."/>
            <person name="Lucas S."/>
            <person name="Copeland A."/>
            <person name="Lapidus A."/>
            <person name="Glavina del Rio T."/>
            <person name="Dalin E."/>
            <person name="Tice H."/>
            <person name="Bruce D."/>
            <person name="Goodwin L."/>
            <person name="Pitluck S."/>
            <person name="Saunders E."/>
            <person name="Brettin T."/>
            <person name="Detter J.C."/>
            <person name="Han C."/>
            <person name="Larimer F."/>
            <person name="Land M."/>
            <person name="Hauser L."/>
            <person name="Kyrpides N."/>
            <person name="Ovchinnikova G."/>
            <person name="Richardson P."/>
        </authorList>
    </citation>
    <scope>NUCLEOTIDE SEQUENCE [LARGE SCALE GENOMIC DNA]</scope>
    <source>
        <strain evidence="11">DSM 10501 / KC4</strain>
    </source>
</reference>
<evidence type="ECO:0000313" key="11">
    <source>
        <dbReference type="Proteomes" id="UP000002620"/>
    </source>
</evidence>
<dbReference type="InterPro" id="IPR000120">
    <property type="entry name" value="Amidase"/>
</dbReference>
<keyword evidence="5 8" id="KW-0648">Protein biosynthesis</keyword>
<organism evidence="10 11">
    <name type="scientific">Ammonifex degensii (strain DSM 10501 / KC4)</name>
    <dbReference type="NCBI Taxonomy" id="429009"/>
    <lineage>
        <taxon>Bacteria</taxon>
        <taxon>Bacillati</taxon>
        <taxon>Bacillota</taxon>
        <taxon>Clostridia</taxon>
        <taxon>Thermoanaerobacterales</taxon>
        <taxon>Thermoanaerobacteraceae</taxon>
        <taxon>Ammonifex</taxon>
    </lineage>
</organism>